<dbReference type="Pfam" id="PF02668">
    <property type="entry name" value="TauD"/>
    <property type="match status" value="1"/>
</dbReference>
<evidence type="ECO:0000256" key="2">
    <source>
        <dbReference type="ARBA" id="ARBA00022723"/>
    </source>
</evidence>
<evidence type="ECO:0000256" key="1">
    <source>
        <dbReference type="ARBA" id="ARBA00005896"/>
    </source>
</evidence>
<protein>
    <recommendedName>
        <fullName evidence="6">TauD/TfdA-like domain-containing protein</fullName>
    </recommendedName>
</protein>
<evidence type="ECO:0000256" key="4">
    <source>
        <dbReference type="ARBA" id="ARBA00023002"/>
    </source>
</evidence>
<dbReference type="EMBL" id="UINC01008604">
    <property type="protein sequence ID" value="SVA38691.1"/>
    <property type="molecule type" value="Genomic_DNA"/>
</dbReference>
<dbReference type="AlphaFoldDB" id="A0A381VF99"/>
<dbReference type="Gene3D" id="3.60.130.10">
    <property type="entry name" value="Clavaminate synthase-like"/>
    <property type="match status" value="1"/>
</dbReference>
<sequence>VPTVTPLTGDPDTGTFGARVEGLALAGLDARGAEKVLDLLDAHGVLHLPDQLLSPEEQLAVGRLFGPLQRTDYGLRHPDHDEIIHVTDVRKEQRITERWHADSTYFADELTVCLLNAVEVPPSGGDTMFADQVRAHDGLSDRMKDLLAGLRAVHSGAAFARIMGADPADAPRRVHDVVRIHPRSGRRFLYVNAAYVDRFEGMTVEEGRGLLRTLFDYATTPDLVYRHRWAAGDVLIWDNRTCQHYAVHDYGSARRELWRVSALDDGSGTAAAPRPA</sequence>
<dbReference type="GO" id="GO:0046872">
    <property type="term" value="F:metal ion binding"/>
    <property type="evidence" value="ECO:0007669"/>
    <property type="project" value="UniProtKB-KW"/>
</dbReference>
<proteinExistence type="inferred from homology"/>
<keyword evidence="4" id="KW-0560">Oxidoreductase</keyword>
<accession>A0A381VF99</accession>
<feature type="domain" description="TauD/TfdA-like" evidence="6">
    <location>
        <begin position="4"/>
        <end position="260"/>
    </location>
</feature>
<dbReference type="GO" id="GO:0005737">
    <property type="term" value="C:cytoplasm"/>
    <property type="evidence" value="ECO:0007669"/>
    <property type="project" value="TreeGrafter"/>
</dbReference>
<dbReference type="PANTHER" id="PTHR30468:SF1">
    <property type="entry name" value="ALPHA-KETOGLUTARATE-DEPENDENT SULFONATE DIOXYGENASE"/>
    <property type="match status" value="1"/>
</dbReference>
<dbReference type="InterPro" id="IPR003819">
    <property type="entry name" value="TauD/TfdA-like"/>
</dbReference>
<evidence type="ECO:0000256" key="3">
    <source>
        <dbReference type="ARBA" id="ARBA00022964"/>
    </source>
</evidence>
<evidence type="ECO:0000256" key="5">
    <source>
        <dbReference type="ARBA" id="ARBA00023004"/>
    </source>
</evidence>
<gene>
    <name evidence="7" type="ORF">METZ01_LOCUS91545</name>
</gene>
<comment type="similarity">
    <text evidence="1">Belongs to the TfdA dioxygenase family.</text>
</comment>
<dbReference type="InterPro" id="IPR051323">
    <property type="entry name" value="AtsK-like"/>
</dbReference>
<keyword evidence="2" id="KW-0479">Metal-binding</keyword>
<dbReference type="SUPFAM" id="SSF51197">
    <property type="entry name" value="Clavaminate synthase-like"/>
    <property type="match status" value="1"/>
</dbReference>
<keyword evidence="5" id="KW-0408">Iron</keyword>
<evidence type="ECO:0000313" key="7">
    <source>
        <dbReference type="EMBL" id="SVA38691.1"/>
    </source>
</evidence>
<dbReference type="InterPro" id="IPR042098">
    <property type="entry name" value="TauD-like_sf"/>
</dbReference>
<dbReference type="PANTHER" id="PTHR30468">
    <property type="entry name" value="ALPHA-KETOGLUTARATE-DEPENDENT SULFONATE DIOXYGENASE"/>
    <property type="match status" value="1"/>
</dbReference>
<dbReference type="GO" id="GO:0016706">
    <property type="term" value="F:2-oxoglutarate-dependent dioxygenase activity"/>
    <property type="evidence" value="ECO:0007669"/>
    <property type="project" value="TreeGrafter"/>
</dbReference>
<name>A0A381VF99_9ZZZZ</name>
<feature type="non-terminal residue" evidence="7">
    <location>
        <position position="1"/>
    </location>
</feature>
<reference evidence="7" key="1">
    <citation type="submission" date="2018-05" db="EMBL/GenBank/DDBJ databases">
        <authorList>
            <person name="Lanie J.A."/>
            <person name="Ng W.-L."/>
            <person name="Kazmierczak K.M."/>
            <person name="Andrzejewski T.M."/>
            <person name="Davidsen T.M."/>
            <person name="Wayne K.J."/>
            <person name="Tettelin H."/>
            <person name="Glass J.I."/>
            <person name="Rusch D."/>
            <person name="Podicherti R."/>
            <person name="Tsui H.-C.T."/>
            <person name="Winkler M.E."/>
        </authorList>
    </citation>
    <scope>NUCLEOTIDE SEQUENCE</scope>
</reference>
<evidence type="ECO:0000259" key="6">
    <source>
        <dbReference type="Pfam" id="PF02668"/>
    </source>
</evidence>
<organism evidence="7">
    <name type="scientific">marine metagenome</name>
    <dbReference type="NCBI Taxonomy" id="408172"/>
    <lineage>
        <taxon>unclassified sequences</taxon>
        <taxon>metagenomes</taxon>
        <taxon>ecological metagenomes</taxon>
    </lineage>
</organism>
<keyword evidence="3" id="KW-0223">Dioxygenase</keyword>